<protein>
    <submittedName>
        <fullName evidence="1">Uncharacterized protein</fullName>
    </submittedName>
</protein>
<sequence>MIEARDVAEALSVHGVIGWYRIAVGRSVLSGLVGPPVIVWRYLEPSAVVRRGISERVEGFSGAVEWVFSCEYRNWTLMPSKVRDAYAKAEPTYVNVLPDLAASDQDFCLAANAELVPLLDSIKNIESDSGNWV</sequence>
<evidence type="ECO:0000313" key="2">
    <source>
        <dbReference type="Proteomes" id="UP000076660"/>
    </source>
</evidence>
<dbReference type="OrthoDB" id="4555946at2"/>
<dbReference type="AlphaFoldDB" id="A0A1W2LKN8"/>
<dbReference type="EMBL" id="LQMT02000037">
    <property type="protein sequence ID" value="ONF63342.1"/>
    <property type="molecule type" value="Genomic_DNA"/>
</dbReference>
<reference evidence="1 2" key="1">
    <citation type="submission" date="2016-12" db="EMBL/GenBank/DDBJ databases">
        <title>Amycolatopsis keratiniphila subsp. keratiniphila genome sequencing and assembly.</title>
        <authorList>
            <person name="Mayilraj S."/>
            <person name="Kaur N."/>
        </authorList>
    </citation>
    <scope>NUCLEOTIDE SEQUENCE [LARGE SCALE GENOMIC DNA]</scope>
    <source>
        <strain evidence="1 2">DSM 44409</strain>
    </source>
</reference>
<accession>A0A1W2LKN8</accession>
<organism evidence="1 2">
    <name type="scientific">Amycolatopsis keratiniphila subsp. keratiniphila</name>
    <dbReference type="NCBI Taxonomy" id="227715"/>
    <lineage>
        <taxon>Bacteria</taxon>
        <taxon>Bacillati</taxon>
        <taxon>Actinomycetota</taxon>
        <taxon>Actinomycetes</taxon>
        <taxon>Pseudonocardiales</taxon>
        <taxon>Pseudonocardiaceae</taxon>
        <taxon>Amycolatopsis</taxon>
        <taxon>Amycolatopsis japonica group</taxon>
    </lineage>
</organism>
<dbReference type="RefSeq" id="WP_063272284.1">
    <property type="nucleotide sequence ID" value="NZ_LQMT02000037.1"/>
</dbReference>
<evidence type="ECO:0000313" key="1">
    <source>
        <dbReference type="EMBL" id="ONF63342.1"/>
    </source>
</evidence>
<comment type="caution">
    <text evidence="1">The sequence shown here is derived from an EMBL/GenBank/DDBJ whole genome shotgun (WGS) entry which is preliminary data.</text>
</comment>
<name>A0A1W2LKN8_9PSEU</name>
<gene>
    <name evidence="1" type="ORF">AVR91_0234925</name>
</gene>
<proteinExistence type="predicted"/>
<dbReference type="Proteomes" id="UP000076660">
    <property type="component" value="Unassembled WGS sequence"/>
</dbReference>